<evidence type="ECO:0008006" key="5">
    <source>
        <dbReference type="Google" id="ProtNLM"/>
    </source>
</evidence>
<gene>
    <name evidence="3" type="ORF">HRI_004763200</name>
</gene>
<protein>
    <recommendedName>
        <fullName evidence="5">Transmembrane protein</fullName>
    </recommendedName>
</protein>
<reference evidence="3" key="1">
    <citation type="submission" date="2023-05" db="EMBL/GenBank/DDBJ databases">
        <title>Genome and transcriptome analyses reveal genes involved in the formation of fine ridges on petal epidermal cells in Hibiscus trionum.</title>
        <authorList>
            <person name="Koshimizu S."/>
            <person name="Masuda S."/>
            <person name="Ishii T."/>
            <person name="Shirasu K."/>
            <person name="Hoshino A."/>
            <person name="Arita M."/>
        </authorList>
    </citation>
    <scope>NUCLEOTIDE SEQUENCE</scope>
    <source>
        <strain evidence="3">Hamamatsu line</strain>
    </source>
</reference>
<organism evidence="3 4">
    <name type="scientific">Hibiscus trionum</name>
    <name type="common">Flower of an hour</name>
    <dbReference type="NCBI Taxonomy" id="183268"/>
    <lineage>
        <taxon>Eukaryota</taxon>
        <taxon>Viridiplantae</taxon>
        <taxon>Streptophyta</taxon>
        <taxon>Embryophyta</taxon>
        <taxon>Tracheophyta</taxon>
        <taxon>Spermatophyta</taxon>
        <taxon>Magnoliopsida</taxon>
        <taxon>eudicotyledons</taxon>
        <taxon>Gunneridae</taxon>
        <taxon>Pentapetalae</taxon>
        <taxon>rosids</taxon>
        <taxon>malvids</taxon>
        <taxon>Malvales</taxon>
        <taxon>Malvaceae</taxon>
        <taxon>Malvoideae</taxon>
        <taxon>Hibiscus</taxon>
    </lineage>
</organism>
<proteinExistence type="predicted"/>
<dbReference type="OrthoDB" id="693939at2759"/>
<feature type="chain" id="PRO_5040792239" description="Transmembrane protein" evidence="2">
    <location>
        <begin position="27"/>
        <end position="81"/>
    </location>
</feature>
<evidence type="ECO:0000313" key="3">
    <source>
        <dbReference type="EMBL" id="GMJ10940.1"/>
    </source>
</evidence>
<sequence length="81" mass="8490">MGHHAKTILLLLLFLCLDPLICEVEGLDSSGATSASSAVYEVRKLKLEVVTVNDYAPTMPNPKHDPPPSRKSGTSIGSGGG</sequence>
<feature type="signal peptide" evidence="2">
    <location>
        <begin position="1"/>
        <end position="26"/>
    </location>
</feature>
<accession>A0A9W7JAD9</accession>
<keyword evidence="4" id="KW-1185">Reference proteome</keyword>
<keyword evidence="2" id="KW-0732">Signal</keyword>
<evidence type="ECO:0000256" key="1">
    <source>
        <dbReference type="SAM" id="MobiDB-lite"/>
    </source>
</evidence>
<name>A0A9W7JAD9_HIBTR</name>
<feature type="region of interest" description="Disordered" evidence="1">
    <location>
        <begin position="55"/>
        <end position="81"/>
    </location>
</feature>
<dbReference type="EMBL" id="BSYR01000058">
    <property type="protein sequence ID" value="GMJ10940.1"/>
    <property type="molecule type" value="Genomic_DNA"/>
</dbReference>
<evidence type="ECO:0000256" key="2">
    <source>
        <dbReference type="SAM" id="SignalP"/>
    </source>
</evidence>
<dbReference type="AlphaFoldDB" id="A0A9W7JAD9"/>
<evidence type="ECO:0000313" key="4">
    <source>
        <dbReference type="Proteomes" id="UP001165190"/>
    </source>
</evidence>
<dbReference type="Proteomes" id="UP001165190">
    <property type="component" value="Unassembled WGS sequence"/>
</dbReference>
<comment type="caution">
    <text evidence="3">The sequence shown here is derived from an EMBL/GenBank/DDBJ whole genome shotgun (WGS) entry which is preliminary data.</text>
</comment>